<sequence>MATLLYTIIGMTASASLNCAVRREISPCTCSPGFFANNIDVKCEQMESFGQVVNALQDRFTEDHNIWLTISHSQLLDLAALSFWEMNMNIKSLRINYDNLRLALDVCESPLAWRLRDYAACGDRGIEFPFFEPTDRLLTIESHQSWCAAAAVDTLSQRFPSYGEPYVQGLMSMCEEEQDRHGKNRSDSGRAEIPPHDAALVMIGGHERGQARVDQLTPGALSEPVKIAGDGQLPVSTFRNLPRLDLFSAADNLLEEIPPDMFEQMPNLGTLDLARSRIRYVSGDTFQHLQNLRHLILGSNQLSRLDTDALPKTIQSLQLSVNSLRSLNGSVRHLDELKLLFVNENNLTTLAGELPRGSPNLIMISVHHNRLEALPVEIRYLKNLDHLSIQNNRLRSLDGLLARATHLTKLIANDNLIEELHRDEFLEVERMEELNLAGNRLTHLNGSLLHCKGLINANFSENRLKEFSLQEVAGLRKLRLLDLSHNRIEVLAGRMENMIDSGLIISELRLNNNRLRSLDGALMGLNNLRILNVAHNQLQTITPDDLIGMEELERLDLSFNQLKTLEELSKTFLPSLELLNASYNQLTTMHKDFHGLPILCVADLSKNMIRELSVDLVSNTRCSNHGVPNRLEIFLDENPVLCNESLPELINQMDFYHTRLNGVAHCIVPQQMPVETPIFIQPPIAMLQPLLKPPAPLVPSNVMIQPPSIVQILVPSTLVMQPPAAPAVQPTIAGTIGTVPVAQTPAVVGPLTAAAILPGAPVPIPLALATVAPVPILIETSTGAPSPAQHVPALTSGSAPLNPSAIDQGPQPAQHQLDDDPSVNGVLLIPQQQPYDELKYDAHPEPEPADETKQTGDSSAAGDGSDAEHNDVDPVGEGSDGTSNAKVTTTTTTTMQTILEFKNIIHDESYGPVMPPAVASTVVLPPVAPPEVIPLPLDKAQGLATEPQDDGPPMETQQDQSVDLSELE</sequence>
<dbReference type="EMBL" id="ADMH02000762">
    <property type="protein sequence ID" value="ETN65126.1"/>
    <property type="molecule type" value="Genomic_DNA"/>
</dbReference>
<dbReference type="SMART" id="SM00364">
    <property type="entry name" value="LRR_BAC"/>
    <property type="match status" value="7"/>
</dbReference>
<dbReference type="PANTHER" id="PTHR24366">
    <property type="entry name" value="IG(IMMUNOGLOBULIN) AND LRR(LEUCINE RICH REPEAT) DOMAINS"/>
    <property type="match status" value="1"/>
</dbReference>
<dbReference type="OMA" id="YHEAIGH"/>
<evidence type="ECO:0000313" key="6">
    <source>
        <dbReference type="EnsemblMetazoa" id="ADAC003104-PA"/>
    </source>
</evidence>
<proteinExistence type="predicted"/>
<evidence type="ECO:0000313" key="7">
    <source>
        <dbReference type="Proteomes" id="UP000000673"/>
    </source>
</evidence>
<dbReference type="Proteomes" id="UP000000673">
    <property type="component" value="Unassembled WGS sequence"/>
</dbReference>
<gene>
    <name evidence="5" type="ORF">AND_003104</name>
</gene>
<dbReference type="STRING" id="43151.W5JLW1"/>
<reference evidence="5" key="3">
    <citation type="journal article" date="2013" name="Nucleic Acids Res.">
        <title>The genome of Anopheles darlingi, the main neotropical malaria vector.</title>
        <authorList>
            <person name="Marinotti O."/>
            <person name="Cerqueira G.C."/>
            <person name="de Almeida L.G."/>
            <person name="Ferro M.I."/>
            <person name="Loreto E.L."/>
            <person name="Zaha A."/>
            <person name="Teixeira S.M."/>
            <person name="Wespiser A.R."/>
            <person name="Almeida E Silva A."/>
            <person name="Schlindwein A.D."/>
            <person name="Pacheco A.C."/>
            <person name="Silva A.L."/>
            <person name="Graveley B.R."/>
            <person name="Walenz B.P."/>
            <person name="Lima Bde A."/>
            <person name="Ribeiro C.A."/>
            <person name="Nunes-Silva C.G."/>
            <person name="de Carvalho C.R."/>
            <person name="Soares C.M."/>
            <person name="de Menezes C.B."/>
            <person name="Matiolli C."/>
            <person name="Caffrey D."/>
            <person name="Araujo D.A."/>
            <person name="de Oliveira D.M."/>
            <person name="Golenbock D."/>
            <person name="Grisard E.C."/>
            <person name="Fantinatti-Garboggini F."/>
            <person name="de Carvalho F.M."/>
            <person name="Barcellos F.G."/>
            <person name="Prosdocimi F."/>
            <person name="May G."/>
            <person name="Azevedo Junior G.M."/>
            <person name="Guimaraes G.M."/>
            <person name="Goldman G.H."/>
            <person name="Padilha I.Q."/>
            <person name="Batista Jda S."/>
            <person name="Ferro J.A."/>
            <person name="Ribeiro J.M."/>
            <person name="Fietto J.L."/>
            <person name="Dabbas K.M."/>
            <person name="Cerdeira L."/>
            <person name="Agnez-Lima L.F."/>
            <person name="Brocchi M."/>
            <person name="de Carvalho M.O."/>
            <person name="Teixeira Mde M."/>
            <person name="Diniz Maia Mde M."/>
            <person name="Goldman M.H."/>
            <person name="Cruz Schneider M.P."/>
            <person name="Felipe M.S."/>
            <person name="Hungria M."/>
            <person name="Nicolas M.F."/>
            <person name="Pereira M."/>
            <person name="Montes M.A."/>
            <person name="Cantao M.E."/>
            <person name="Vincentz M."/>
            <person name="Rafael M.S."/>
            <person name="Silverman N."/>
            <person name="Stoco P.H."/>
            <person name="Souza R.C."/>
            <person name="Vicentini R."/>
            <person name="Gazzinelli R.T."/>
            <person name="Neves Rde O."/>
            <person name="Silva R."/>
            <person name="Astolfi-Filho S."/>
            <person name="Maciel T.E."/>
            <person name="Urmenyi T.P."/>
            <person name="Tadei W.P."/>
            <person name="Camargo E.P."/>
            <person name="de Vasconcelos A.T."/>
        </authorList>
    </citation>
    <scope>NUCLEOTIDE SEQUENCE</scope>
</reference>
<dbReference type="SMART" id="SM00369">
    <property type="entry name" value="LRR_TYP"/>
    <property type="match status" value="12"/>
</dbReference>
<dbReference type="PANTHER" id="PTHR24366:SF96">
    <property type="entry name" value="LEUCINE RICH REPEAT CONTAINING 53"/>
    <property type="match status" value="1"/>
</dbReference>
<dbReference type="VEuPathDB" id="VectorBase:ADAC003104"/>
<evidence type="ECO:0000256" key="4">
    <source>
        <dbReference type="SAM" id="SignalP"/>
    </source>
</evidence>
<keyword evidence="4" id="KW-0732">Signal</keyword>
<dbReference type="FunCoup" id="W5JLW1">
    <property type="interactions" value="37"/>
</dbReference>
<dbReference type="EnsemblMetazoa" id="ADAC003104-RA">
    <property type="protein sequence ID" value="ADAC003104-PA"/>
    <property type="gene ID" value="ADAC003104"/>
</dbReference>
<reference evidence="6" key="4">
    <citation type="submission" date="2015-06" db="UniProtKB">
        <authorList>
            <consortium name="EnsemblMetazoa"/>
        </authorList>
    </citation>
    <scope>IDENTIFICATION</scope>
</reference>
<dbReference type="AlphaFoldDB" id="W5JLW1"/>
<keyword evidence="7" id="KW-1185">Reference proteome</keyword>
<dbReference type="InterPro" id="IPR001611">
    <property type="entry name" value="Leu-rich_rpt"/>
</dbReference>
<feature type="chain" id="PRO_5010155571" evidence="4">
    <location>
        <begin position="17"/>
        <end position="968"/>
    </location>
</feature>
<feature type="compositionally biased region" description="Basic and acidic residues" evidence="3">
    <location>
        <begin position="839"/>
        <end position="854"/>
    </location>
</feature>
<dbReference type="SUPFAM" id="SSF52058">
    <property type="entry name" value="L domain-like"/>
    <property type="match status" value="2"/>
</dbReference>
<keyword evidence="1" id="KW-0433">Leucine-rich repeat</keyword>
<feature type="region of interest" description="Disordered" evidence="3">
    <location>
        <begin position="784"/>
        <end position="824"/>
    </location>
</feature>
<evidence type="ECO:0000256" key="3">
    <source>
        <dbReference type="SAM" id="MobiDB-lite"/>
    </source>
</evidence>
<feature type="region of interest" description="Disordered" evidence="3">
    <location>
        <begin position="938"/>
        <end position="968"/>
    </location>
</feature>
<protein>
    <submittedName>
        <fullName evidence="5">Leucine-rich transmembrane protein</fullName>
    </submittedName>
</protein>
<name>W5JLW1_ANODA</name>
<feature type="compositionally biased region" description="Polar residues" evidence="3">
    <location>
        <begin position="955"/>
        <end position="968"/>
    </location>
</feature>
<evidence type="ECO:0000256" key="2">
    <source>
        <dbReference type="ARBA" id="ARBA00022737"/>
    </source>
</evidence>
<dbReference type="HOGENOM" id="CLU_349263_0_0_1"/>
<keyword evidence="5" id="KW-0812">Transmembrane</keyword>
<dbReference type="VEuPathDB" id="VectorBase:ADAR2_005225"/>
<dbReference type="InterPro" id="IPR032675">
    <property type="entry name" value="LRR_dom_sf"/>
</dbReference>
<evidence type="ECO:0000313" key="5">
    <source>
        <dbReference type="EMBL" id="ETN65126.1"/>
    </source>
</evidence>
<keyword evidence="5" id="KW-0472">Membrane</keyword>
<dbReference type="InterPro" id="IPR003591">
    <property type="entry name" value="Leu-rich_rpt_typical-subtyp"/>
</dbReference>
<feature type="signal peptide" evidence="4">
    <location>
        <begin position="1"/>
        <end position="16"/>
    </location>
</feature>
<keyword evidence="2" id="KW-0677">Repeat</keyword>
<accession>W5JLW1</accession>
<reference evidence="5" key="2">
    <citation type="submission" date="2010-05" db="EMBL/GenBank/DDBJ databases">
        <authorList>
            <person name="Almeida L.G."/>
            <person name="Nicolas M.F."/>
            <person name="Souza R.C."/>
            <person name="Vasconcelos A.T.R."/>
        </authorList>
    </citation>
    <scope>NUCLEOTIDE SEQUENCE</scope>
</reference>
<feature type="region of interest" description="Disordered" evidence="3">
    <location>
        <begin position="839"/>
        <end position="889"/>
    </location>
</feature>
<organism evidence="5">
    <name type="scientific">Anopheles darlingi</name>
    <name type="common">Mosquito</name>
    <dbReference type="NCBI Taxonomy" id="43151"/>
    <lineage>
        <taxon>Eukaryota</taxon>
        <taxon>Metazoa</taxon>
        <taxon>Ecdysozoa</taxon>
        <taxon>Arthropoda</taxon>
        <taxon>Hexapoda</taxon>
        <taxon>Insecta</taxon>
        <taxon>Pterygota</taxon>
        <taxon>Neoptera</taxon>
        <taxon>Endopterygota</taxon>
        <taxon>Diptera</taxon>
        <taxon>Nematocera</taxon>
        <taxon>Culicoidea</taxon>
        <taxon>Culicidae</taxon>
        <taxon>Anophelinae</taxon>
        <taxon>Anopheles</taxon>
    </lineage>
</organism>
<dbReference type="Pfam" id="PF13855">
    <property type="entry name" value="LRR_8"/>
    <property type="match status" value="3"/>
</dbReference>
<dbReference type="Gene3D" id="3.80.10.10">
    <property type="entry name" value="Ribonuclease Inhibitor"/>
    <property type="match status" value="5"/>
</dbReference>
<dbReference type="eggNOG" id="KOG0619">
    <property type="taxonomic scope" value="Eukaryota"/>
</dbReference>
<reference evidence="5 7" key="1">
    <citation type="journal article" date="2010" name="BMC Genomics">
        <title>Combination of measures distinguishes pre-miRNAs from other stem-loops in the genome of the newly sequenced Anopheles darlingi.</title>
        <authorList>
            <person name="Mendes N.D."/>
            <person name="Freitas A.T."/>
            <person name="Vasconcelos A.T."/>
            <person name="Sagot M.F."/>
        </authorList>
    </citation>
    <scope>NUCLEOTIDE SEQUENCE</scope>
</reference>
<dbReference type="SMART" id="SM00365">
    <property type="entry name" value="LRR_SD22"/>
    <property type="match status" value="5"/>
</dbReference>
<dbReference type="PROSITE" id="PS51450">
    <property type="entry name" value="LRR"/>
    <property type="match status" value="3"/>
</dbReference>
<evidence type="ECO:0000256" key="1">
    <source>
        <dbReference type="ARBA" id="ARBA00022614"/>
    </source>
</evidence>